<sequence length="382" mass="40261">MLRVANVSARILALAIVGVVTFIADWPGRTAIAVEIVAFTTTAVLMAAASLVELSTATRERYAFLLPYLLGTITVLCATVAAAVPSADALIYLSVIAMISAGTNLRLSVGWILVVLGTAGTEAAGLPQDASPWITVQFPCLLLLGLLLGFNRGAHRVAAEQAAALLARSEELRKEQALVATLDERARIAREIHDVLAHSLGALAVNIQVAQAALTDQHDVSRAVDVLGQARRMATDGLTETRRAVQALRGEIPPLADGLVVLSSDHQRRHGARVLVEVTGQPRELSPDARLAIARVAQEALVNSAKHAPHQPVEIRLAYADRATSLVVSNRLDGAGTPQPGFGTVDGGYGLAGMRERLLLLDGTLSAGRTGTQWVVVAKVPQ</sequence>
<dbReference type="CDD" id="cd16917">
    <property type="entry name" value="HATPase_UhpB-NarQ-NarX-like"/>
    <property type="match status" value="1"/>
</dbReference>
<dbReference type="GO" id="GO:0000155">
    <property type="term" value="F:phosphorelay sensor kinase activity"/>
    <property type="evidence" value="ECO:0007669"/>
    <property type="project" value="InterPro"/>
</dbReference>
<comment type="catalytic activity">
    <reaction evidence="1">
        <text>ATP + protein L-histidine = ADP + protein N-phospho-L-histidine.</text>
        <dbReference type="EC" id="2.7.13.3"/>
    </reaction>
</comment>
<dbReference type="InterPro" id="IPR011712">
    <property type="entry name" value="Sig_transdc_His_kin_sub3_dim/P"/>
</dbReference>
<keyword evidence="8" id="KW-0902">Two-component regulatory system</keyword>
<dbReference type="PANTHER" id="PTHR24421:SF10">
    <property type="entry name" value="NITRATE_NITRITE SENSOR PROTEIN NARQ"/>
    <property type="match status" value="1"/>
</dbReference>
<keyword evidence="3" id="KW-0597">Phosphoprotein</keyword>
<accession>A0A8J3VPR3</accession>
<evidence type="ECO:0000256" key="5">
    <source>
        <dbReference type="ARBA" id="ARBA00022741"/>
    </source>
</evidence>
<keyword evidence="12" id="KW-1185">Reference proteome</keyword>
<reference evidence="11" key="1">
    <citation type="submission" date="2021-01" db="EMBL/GenBank/DDBJ databases">
        <title>Whole genome shotgun sequence of Rugosimonospora africana NBRC 104875.</title>
        <authorList>
            <person name="Komaki H."/>
            <person name="Tamura T."/>
        </authorList>
    </citation>
    <scope>NUCLEOTIDE SEQUENCE</scope>
    <source>
        <strain evidence="11">NBRC 104875</strain>
    </source>
</reference>
<keyword evidence="4" id="KW-0808">Transferase</keyword>
<evidence type="ECO:0000256" key="3">
    <source>
        <dbReference type="ARBA" id="ARBA00022553"/>
    </source>
</evidence>
<dbReference type="InterPro" id="IPR050482">
    <property type="entry name" value="Sensor_HK_TwoCompSys"/>
</dbReference>
<dbReference type="PANTHER" id="PTHR24421">
    <property type="entry name" value="NITRATE/NITRITE SENSOR PROTEIN NARX-RELATED"/>
    <property type="match status" value="1"/>
</dbReference>
<keyword evidence="9" id="KW-0812">Transmembrane</keyword>
<dbReference type="Gene3D" id="1.20.5.1930">
    <property type="match status" value="1"/>
</dbReference>
<proteinExistence type="predicted"/>
<feature type="transmembrane region" description="Helical" evidence="9">
    <location>
        <begin position="7"/>
        <end position="24"/>
    </location>
</feature>
<keyword evidence="9" id="KW-1133">Transmembrane helix</keyword>
<feature type="transmembrane region" description="Helical" evidence="9">
    <location>
        <begin position="64"/>
        <end position="84"/>
    </location>
</feature>
<evidence type="ECO:0000259" key="10">
    <source>
        <dbReference type="Pfam" id="PF07730"/>
    </source>
</evidence>
<feature type="transmembrane region" description="Helical" evidence="9">
    <location>
        <begin position="130"/>
        <end position="150"/>
    </location>
</feature>
<dbReference type="InterPro" id="IPR036890">
    <property type="entry name" value="HATPase_C_sf"/>
</dbReference>
<organism evidence="11 12">
    <name type="scientific">Rugosimonospora africana</name>
    <dbReference type="NCBI Taxonomy" id="556532"/>
    <lineage>
        <taxon>Bacteria</taxon>
        <taxon>Bacillati</taxon>
        <taxon>Actinomycetota</taxon>
        <taxon>Actinomycetes</taxon>
        <taxon>Micromonosporales</taxon>
        <taxon>Micromonosporaceae</taxon>
        <taxon>Rugosimonospora</taxon>
    </lineage>
</organism>
<keyword evidence="7" id="KW-0067">ATP-binding</keyword>
<name>A0A8J3VPR3_9ACTN</name>
<dbReference type="GO" id="GO:0005524">
    <property type="term" value="F:ATP binding"/>
    <property type="evidence" value="ECO:0007669"/>
    <property type="project" value="UniProtKB-KW"/>
</dbReference>
<dbReference type="Pfam" id="PF07730">
    <property type="entry name" value="HisKA_3"/>
    <property type="match status" value="1"/>
</dbReference>
<evidence type="ECO:0000256" key="7">
    <source>
        <dbReference type="ARBA" id="ARBA00022840"/>
    </source>
</evidence>
<dbReference type="Proteomes" id="UP000642748">
    <property type="component" value="Unassembled WGS sequence"/>
</dbReference>
<feature type="transmembrane region" description="Helical" evidence="9">
    <location>
        <begin position="30"/>
        <end position="52"/>
    </location>
</feature>
<keyword evidence="5" id="KW-0547">Nucleotide-binding</keyword>
<gene>
    <name evidence="11" type="ORF">Raf01_25370</name>
</gene>
<evidence type="ECO:0000256" key="4">
    <source>
        <dbReference type="ARBA" id="ARBA00022679"/>
    </source>
</evidence>
<dbReference type="EMBL" id="BONZ01000023">
    <property type="protein sequence ID" value="GIH14365.1"/>
    <property type="molecule type" value="Genomic_DNA"/>
</dbReference>
<evidence type="ECO:0000256" key="9">
    <source>
        <dbReference type="SAM" id="Phobius"/>
    </source>
</evidence>
<dbReference type="SUPFAM" id="SSF55874">
    <property type="entry name" value="ATPase domain of HSP90 chaperone/DNA topoisomerase II/histidine kinase"/>
    <property type="match status" value="1"/>
</dbReference>
<keyword evidence="6 11" id="KW-0418">Kinase</keyword>
<dbReference type="Gene3D" id="3.30.565.10">
    <property type="entry name" value="Histidine kinase-like ATPase, C-terminal domain"/>
    <property type="match status" value="1"/>
</dbReference>
<dbReference type="GO" id="GO:0016020">
    <property type="term" value="C:membrane"/>
    <property type="evidence" value="ECO:0007669"/>
    <property type="project" value="InterPro"/>
</dbReference>
<evidence type="ECO:0000256" key="8">
    <source>
        <dbReference type="ARBA" id="ARBA00023012"/>
    </source>
</evidence>
<dbReference type="GO" id="GO:0046983">
    <property type="term" value="F:protein dimerization activity"/>
    <property type="evidence" value="ECO:0007669"/>
    <property type="project" value="InterPro"/>
</dbReference>
<comment type="caution">
    <text evidence="11">The sequence shown here is derived from an EMBL/GenBank/DDBJ whole genome shotgun (WGS) entry which is preliminary data.</text>
</comment>
<evidence type="ECO:0000256" key="2">
    <source>
        <dbReference type="ARBA" id="ARBA00012438"/>
    </source>
</evidence>
<dbReference type="AlphaFoldDB" id="A0A8J3VPR3"/>
<evidence type="ECO:0000313" key="12">
    <source>
        <dbReference type="Proteomes" id="UP000642748"/>
    </source>
</evidence>
<evidence type="ECO:0000256" key="6">
    <source>
        <dbReference type="ARBA" id="ARBA00022777"/>
    </source>
</evidence>
<feature type="domain" description="Signal transduction histidine kinase subgroup 3 dimerisation and phosphoacceptor" evidence="10">
    <location>
        <begin position="184"/>
        <end position="249"/>
    </location>
</feature>
<protein>
    <recommendedName>
        <fullName evidence="2">histidine kinase</fullName>
        <ecNumber evidence="2">2.7.13.3</ecNumber>
    </recommendedName>
</protein>
<evidence type="ECO:0000313" key="11">
    <source>
        <dbReference type="EMBL" id="GIH14365.1"/>
    </source>
</evidence>
<keyword evidence="9" id="KW-0472">Membrane</keyword>
<dbReference type="EC" id="2.7.13.3" evidence="2"/>
<evidence type="ECO:0000256" key="1">
    <source>
        <dbReference type="ARBA" id="ARBA00000085"/>
    </source>
</evidence>